<dbReference type="SUPFAM" id="SSF55729">
    <property type="entry name" value="Acyl-CoA N-acyltransferases (Nat)"/>
    <property type="match status" value="1"/>
</dbReference>
<keyword evidence="2" id="KW-0012">Acyltransferase</keyword>
<dbReference type="Gene3D" id="3.40.630.30">
    <property type="match status" value="1"/>
</dbReference>
<evidence type="ECO:0000313" key="5">
    <source>
        <dbReference type="Proteomes" id="UP000612808"/>
    </source>
</evidence>
<dbReference type="Proteomes" id="UP000612808">
    <property type="component" value="Unassembled WGS sequence"/>
</dbReference>
<accession>A0A8J3NCD4</accession>
<dbReference type="GO" id="GO:0016747">
    <property type="term" value="F:acyltransferase activity, transferring groups other than amino-acyl groups"/>
    <property type="evidence" value="ECO:0007669"/>
    <property type="project" value="InterPro"/>
</dbReference>
<sequence>MCAVHHSSVVGRADAGVPAHRVPGVTFTRRLLADGETATVLASLRAWEPPAGCGWQLQAGDLGWALRFEPAIRDEQIRVWWDATGRPAAVVLRDQPGAARCAVNPAYLHDSALADAVLADLARRLERTDGGPWIDPPPGPGALTRALLSAGYEPDPDIWLHLWRPLPPVPAADGVPVRAYREADEAARVAVQHAAFPGSSLTAERYRRLRAVPGYRPDLDLVADVNGRITAFCLAWLGPAGGTALLEPAGTHPDHRRRGYATAVLGAAFRRLAGLGATGVAVLTPVANRPAVALYRSLGFSAVGERRAYHPAPTDT</sequence>
<dbReference type="PANTHER" id="PTHR43420">
    <property type="entry name" value="ACETYLTRANSFERASE"/>
    <property type="match status" value="1"/>
</dbReference>
<gene>
    <name evidence="4" type="ORF">Aru02nite_25360</name>
</gene>
<dbReference type="Pfam" id="PF00583">
    <property type="entry name" value="Acetyltransf_1"/>
    <property type="match status" value="1"/>
</dbReference>
<dbReference type="PROSITE" id="PS51186">
    <property type="entry name" value="GNAT"/>
    <property type="match status" value="1"/>
</dbReference>
<comment type="caution">
    <text evidence="4">The sequence shown here is derived from an EMBL/GenBank/DDBJ whole genome shotgun (WGS) entry which is preliminary data.</text>
</comment>
<proteinExistence type="predicted"/>
<dbReference type="AlphaFoldDB" id="A0A8J3NCD4"/>
<evidence type="ECO:0000313" key="4">
    <source>
        <dbReference type="EMBL" id="GID11647.1"/>
    </source>
</evidence>
<organism evidence="4 5">
    <name type="scientific">Actinocatenispora rupis</name>
    <dbReference type="NCBI Taxonomy" id="519421"/>
    <lineage>
        <taxon>Bacteria</taxon>
        <taxon>Bacillati</taxon>
        <taxon>Actinomycetota</taxon>
        <taxon>Actinomycetes</taxon>
        <taxon>Micromonosporales</taxon>
        <taxon>Micromonosporaceae</taxon>
        <taxon>Actinocatenispora</taxon>
    </lineage>
</organism>
<dbReference type="InterPro" id="IPR000182">
    <property type="entry name" value="GNAT_dom"/>
</dbReference>
<dbReference type="PANTHER" id="PTHR43420:SF12">
    <property type="entry name" value="N-ACETYLTRANSFERASE DOMAIN-CONTAINING PROTEIN"/>
    <property type="match status" value="1"/>
</dbReference>
<dbReference type="EMBL" id="BOMB01000013">
    <property type="protein sequence ID" value="GID11647.1"/>
    <property type="molecule type" value="Genomic_DNA"/>
</dbReference>
<evidence type="ECO:0000259" key="3">
    <source>
        <dbReference type="PROSITE" id="PS51186"/>
    </source>
</evidence>
<dbReference type="InterPro" id="IPR016181">
    <property type="entry name" value="Acyl_CoA_acyltransferase"/>
</dbReference>
<evidence type="ECO:0000256" key="2">
    <source>
        <dbReference type="ARBA" id="ARBA00023315"/>
    </source>
</evidence>
<keyword evidence="1" id="KW-0808">Transferase</keyword>
<reference evidence="4" key="1">
    <citation type="submission" date="2021-01" db="EMBL/GenBank/DDBJ databases">
        <title>Whole genome shotgun sequence of Actinocatenispora rupis NBRC 107355.</title>
        <authorList>
            <person name="Komaki H."/>
            <person name="Tamura T."/>
        </authorList>
    </citation>
    <scope>NUCLEOTIDE SEQUENCE</scope>
    <source>
        <strain evidence="4">NBRC 107355</strain>
    </source>
</reference>
<protein>
    <recommendedName>
        <fullName evidence="3">N-acetyltransferase domain-containing protein</fullName>
    </recommendedName>
</protein>
<name>A0A8J3NCD4_9ACTN</name>
<keyword evidence="5" id="KW-1185">Reference proteome</keyword>
<dbReference type="InterPro" id="IPR050680">
    <property type="entry name" value="YpeA/RimI_acetyltransf"/>
</dbReference>
<dbReference type="CDD" id="cd04301">
    <property type="entry name" value="NAT_SF"/>
    <property type="match status" value="1"/>
</dbReference>
<evidence type="ECO:0000256" key="1">
    <source>
        <dbReference type="ARBA" id="ARBA00022679"/>
    </source>
</evidence>
<feature type="domain" description="N-acetyltransferase" evidence="3">
    <location>
        <begin position="175"/>
        <end position="316"/>
    </location>
</feature>